<dbReference type="OrthoDB" id="15893at2759"/>
<dbReference type="Proteomes" id="UP000190274">
    <property type="component" value="Chromosome E"/>
</dbReference>
<sequence>MSSNQQLLVVYKQLIRSLVKSNKRSKIAQITEDNKKQVALLTYRKFNLLRQQASDQASSNSSKHNGHLSELTNEIERLKANDPARSKALHYYENSSSLREMIFQNFPGDAGSVNKRLQHLKDISGFVKNQMEYEELVERYNPGLKMDQEEKVKRTAARVGLQVPDL</sequence>
<reference evidence="2" key="1">
    <citation type="submission" date="2016-03" db="EMBL/GenBank/DDBJ databases">
        <authorList>
            <person name="Devillers H."/>
        </authorList>
    </citation>
    <scope>NUCLEOTIDE SEQUENCE [LARGE SCALE GENOMIC DNA]</scope>
</reference>
<dbReference type="EMBL" id="LT598455">
    <property type="protein sequence ID" value="SCU88546.1"/>
    <property type="molecule type" value="Genomic_DNA"/>
</dbReference>
<protein>
    <submittedName>
        <fullName evidence="1">LADA_0E10792g1_1</fullName>
    </submittedName>
</protein>
<dbReference type="GO" id="GO:0005759">
    <property type="term" value="C:mitochondrial matrix"/>
    <property type="evidence" value="ECO:0007669"/>
    <property type="project" value="EnsemblFungi"/>
</dbReference>
<dbReference type="PANTHER" id="PTHR28015:SF1">
    <property type="entry name" value="ATP SYNTHASE ASSEMBLY FACTOR FMC1, MITOCHONDRIAL"/>
    <property type="match status" value="1"/>
</dbReference>
<dbReference type="GO" id="GO:0033615">
    <property type="term" value="P:mitochondrial proton-transporting ATP synthase complex assembly"/>
    <property type="evidence" value="ECO:0007669"/>
    <property type="project" value="EnsemblFungi"/>
</dbReference>
<proteinExistence type="predicted"/>
<dbReference type="AlphaFoldDB" id="A0A1G4JEA6"/>
<dbReference type="GO" id="GO:0016236">
    <property type="term" value="P:macroautophagy"/>
    <property type="evidence" value="ECO:0007669"/>
    <property type="project" value="EnsemblFungi"/>
</dbReference>
<dbReference type="PANTHER" id="PTHR28015">
    <property type="entry name" value="ATP SYNTHASE ASSEMBLY FACTOR FMC1, MITOCHONDRIAL"/>
    <property type="match status" value="1"/>
</dbReference>
<name>A0A1G4JEA6_9SACH</name>
<keyword evidence="2" id="KW-1185">Reference proteome</keyword>
<dbReference type="InterPro" id="IPR039196">
    <property type="entry name" value="Fmc1"/>
</dbReference>
<accession>A0A1G4JEA6</accession>
<organism evidence="1 2">
    <name type="scientific">Lachancea dasiensis</name>
    <dbReference type="NCBI Taxonomy" id="1072105"/>
    <lineage>
        <taxon>Eukaryota</taxon>
        <taxon>Fungi</taxon>
        <taxon>Dikarya</taxon>
        <taxon>Ascomycota</taxon>
        <taxon>Saccharomycotina</taxon>
        <taxon>Saccharomycetes</taxon>
        <taxon>Saccharomycetales</taxon>
        <taxon>Saccharomycetaceae</taxon>
        <taxon>Lachancea</taxon>
    </lineage>
</organism>
<evidence type="ECO:0000313" key="1">
    <source>
        <dbReference type="EMBL" id="SCU88546.1"/>
    </source>
</evidence>
<evidence type="ECO:0000313" key="2">
    <source>
        <dbReference type="Proteomes" id="UP000190274"/>
    </source>
</evidence>
<dbReference type="STRING" id="1266660.A0A1G4JEA6"/>
<gene>
    <name evidence="1" type="ORF">LADA_0E10792G</name>
</gene>
<dbReference type="Pfam" id="PF13233">
    <property type="entry name" value="Complex1_LYR_2"/>
    <property type="match status" value="1"/>
</dbReference>